<feature type="domain" description="Glutamyl/glutaminyl-tRNA synthetase class Ib catalytic" evidence="9">
    <location>
        <begin position="130"/>
        <end position="234"/>
    </location>
</feature>
<comment type="caution">
    <text evidence="7">Lacks conserved residue(s) required for the propagation of feature annotation.</text>
</comment>
<keyword evidence="6 7" id="KW-0030">Aminoacyl-tRNA synthetase</keyword>
<evidence type="ECO:0000259" key="9">
    <source>
        <dbReference type="Pfam" id="PF00749"/>
    </source>
</evidence>
<evidence type="ECO:0000256" key="7">
    <source>
        <dbReference type="HAMAP-Rule" id="MF_01428"/>
    </source>
</evidence>
<dbReference type="GO" id="GO:0005524">
    <property type="term" value="F:ATP binding"/>
    <property type="evidence" value="ECO:0007669"/>
    <property type="project" value="UniProtKB-KW"/>
</dbReference>
<dbReference type="FunFam" id="3.40.50.620:FF:000093">
    <property type="entry name" value="Glutamyl-Q tRNA(Asp) synthetase"/>
    <property type="match status" value="1"/>
</dbReference>
<comment type="similarity">
    <text evidence="7">Belongs to the class-I aminoacyl-tRNA synthetase family. GluQ subfamily.</text>
</comment>
<reference evidence="11" key="1">
    <citation type="submission" date="2018-04" db="EMBL/GenBank/DDBJ databases">
        <authorList>
            <person name="Watanabe M."/>
            <person name="Kojima H."/>
        </authorList>
    </citation>
    <scope>NUCLEOTIDE SEQUENCE [LARGE SCALE GENOMIC DNA]</scope>
    <source>
        <strain evidence="11">Dysh456</strain>
    </source>
</reference>
<dbReference type="GO" id="GO:0008270">
    <property type="term" value="F:zinc ion binding"/>
    <property type="evidence" value="ECO:0007669"/>
    <property type="project" value="InterPro"/>
</dbReference>
<dbReference type="InterPro" id="IPR014729">
    <property type="entry name" value="Rossmann-like_a/b/a_fold"/>
</dbReference>
<evidence type="ECO:0000256" key="5">
    <source>
        <dbReference type="ARBA" id="ARBA00022840"/>
    </source>
</evidence>
<keyword evidence="2" id="KW-0479">Metal-binding</keyword>
<name>A0A2Z6E5U1_9GAMM</name>
<evidence type="ECO:0000256" key="2">
    <source>
        <dbReference type="ARBA" id="ARBA00022723"/>
    </source>
</evidence>
<feature type="domain" description="Glutamyl/glutaminyl-tRNA synthetase class Ib catalytic" evidence="9">
    <location>
        <begin position="6"/>
        <end position="107"/>
    </location>
</feature>
<dbReference type="HAMAP" id="MF_01428">
    <property type="entry name" value="Glu_Q_tRNA_synth"/>
    <property type="match status" value="1"/>
</dbReference>
<dbReference type="Gene3D" id="3.40.50.620">
    <property type="entry name" value="HUPs"/>
    <property type="match status" value="1"/>
</dbReference>
<feature type="short sequence motif" description="'KMSKS' region" evidence="7">
    <location>
        <begin position="226"/>
        <end position="230"/>
    </location>
</feature>
<feature type="binding site" evidence="7">
    <location>
        <position position="170"/>
    </location>
    <ligand>
        <name>L-glutamate</name>
        <dbReference type="ChEBI" id="CHEBI:29985"/>
    </ligand>
</feature>
<evidence type="ECO:0000256" key="4">
    <source>
        <dbReference type="ARBA" id="ARBA00022833"/>
    </source>
</evidence>
<keyword evidence="5 7" id="KW-0067">ATP-binding</keyword>
<dbReference type="Proteomes" id="UP000270530">
    <property type="component" value="Chromosome"/>
</dbReference>
<feature type="binding site" evidence="7">
    <location>
        <begin position="6"/>
        <end position="10"/>
    </location>
    <ligand>
        <name>L-glutamate</name>
        <dbReference type="ChEBI" id="CHEBI:29985"/>
    </ligand>
</feature>
<keyword evidence="1 7" id="KW-0436">Ligase</keyword>
<feature type="binding site" evidence="7">
    <location>
        <position position="42"/>
    </location>
    <ligand>
        <name>L-glutamate</name>
        <dbReference type="ChEBI" id="CHEBI:29985"/>
    </ligand>
</feature>
<dbReference type="PANTHER" id="PTHR43311">
    <property type="entry name" value="GLUTAMATE--TRNA LIGASE"/>
    <property type="match status" value="1"/>
</dbReference>
<dbReference type="RefSeq" id="WP_126538563.1">
    <property type="nucleotide sequence ID" value="NZ_AP018560.1"/>
</dbReference>
<evidence type="ECO:0000256" key="6">
    <source>
        <dbReference type="ARBA" id="ARBA00023146"/>
    </source>
</evidence>
<dbReference type="InterPro" id="IPR049940">
    <property type="entry name" value="GluQ/Sye"/>
</dbReference>
<feature type="binding site" evidence="7">
    <location>
        <position position="229"/>
    </location>
    <ligand>
        <name>ATP</name>
        <dbReference type="ChEBI" id="CHEBI:30616"/>
    </ligand>
</feature>
<sequence length="288" mass="31175">MRYCGRFAPSPTGRLHFGSLVAALGSWLCARHAGGRWLVRIEDIDPPREVPGAARAILEALPAFGLHPDAPPLFQSGRQAAYASAFEQLRARDLVFPCWCSRADLAAAGGMHRDGRCVAPPAPSRAPAWRVRVPAVTIAFVDGLQGPQDCELRETAGDFVVRRVEGYYAYQLACVVDDAFQGITEVVRGCDLLDSTPRQIWLQRCLGLPTPRYLHLPLALDAQGRKLSKSAHAVPVDPADPMPALRRALAFLGQRVDARAATPAALLQAALERFDPASFPHCKAQSAA</sequence>
<dbReference type="SUPFAM" id="SSF52374">
    <property type="entry name" value="Nucleotidylyl transferase"/>
    <property type="match status" value="1"/>
</dbReference>
<dbReference type="InterPro" id="IPR000924">
    <property type="entry name" value="Glu/Gln-tRNA-synth"/>
</dbReference>
<feature type="short sequence motif" description="'HIGH' region" evidence="7">
    <location>
        <begin position="9"/>
        <end position="19"/>
    </location>
</feature>
<dbReference type="EMBL" id="AP018560">
    <property type="protein sequence ID" value="BBD80515.1"/>
    <property type="molecule type" value="Genomic_DNA"/>
</dbReference>
<evidence type="ECO:0000256" key="8">
    <source>
        <dbReference type="RuleBase" id="RU363037"/>
    </source>
</evidence>
<gene>
    <name evidence="7" type="primary">gluQ</name>
    <name evidence="10" type="ORF">ALSL_1868</name>
</gene>
<keyword evidence="4" id="KW-0862">Zinc</keyword>
<organism evidence="10 11">
    <name type="scientific">Aerosticca soli</name>
    <dbReference type="NCBI Taxonomy" id="2010829"/>
    <lineage>
        <taxon>Bacteria</taxon>
        <taxon>Pseudomonadati</taxon>
        <taxon>Pseudomonadota</taxon>
        <taxon>Gammaproteobacteria</taxon>
        <taxon>Lysobacterales</taxon>
        <taxon>Rhodanobacteraceae</taxon>
        <taxon>Aerosticca</taxon>
    </lineage>
</organism>
<dbReference type="NCBIfam" id="NF004314">
    <property type="entry name" value="PRK05710.1-3"/>
    <property type="match status" value="1"/>
</dbReference>
<keyword evidence="3 7" id="KW-0547">Nucleotide-binding</keyword>
<keyword evidence="11" id="KW-1185">Reference proteome</keyword>
<evidence type="ECO:0000313" key="10">
    <source>
        <dbReference type="EMBL" id="BBD80515.1"/>
    </source>
</evidence>
<evidence type="ECO:0000256" key="3">
    <source>
        <dbReference type="ARBA" id="ARBA00022741"/>
    </source>
</evidence>
<comment type="function">
    <text evidence="7">Catalyzes the tRNA-independent activation of glutamate in presence of ATP and the subsequent transfer of glutamate onto a tRNA(Asp). Glutamate is transferred on the 2-amino-5-(4,5-dihydroxy-2-cyclopenten-1-yl) moiety of the queuosine in the wobble position of the QUC anticodon.</text>
</comment>
<dbReference type="InterPro" id="IPR020058">
    <property type="entry name" value="Glu/Gln-tRNA-synth_Ib_cat-dom"/>
</dbReference>
<dbReference type="InterPro" id="IPR022380">
    <property type="entry name" value="Glu-Q_tRNA(Asp)_Synthase"/>
</dbReference>
<accession>A0A2Z6E5U1</accession>
<evidence type="ECO:0000313" key="11">
    <source>
        <dbReference type="Proteomes" id="UP000270530"/>
    </source>
</evidence>
<dbReference type="GO" id="GO:0004818">
    <property type="term" value="F:glutamate-tRNA ligase activity"/>
    <property type="evidence" value="ECO:0007669"/>
    <property type="project" value="TreeGrafter"/>
</dbReference>
<dbReference type="AlphaFoldDB" id="A0A2Z6E5U1"/>
<dbReference type="PRINTS" id="PR00987">
    <property type="entry name" value="TRNASYNTHGLU"/>
</dbReference>
<dbReference type="OrthoDB" id="9807503at2"/>
<feature type="binding site" evidence="7">
    <location>
        <position position="188"/>
    </location>
    <ligand>
        <name>L-glutamate</name>
        <dbReference type="ChEBI" id="CHEBI:29985"/>
    </ligand>
</feature>
<dbReference type="GO" id="GO:0006424">
    <property type="term" value="P:glutamyl-tRNA aminoacylation"/>
    <property type="evidence" value="ECO:0007669"/>
    <property type="project" value="InterPro"/>
</dbReference>
<dbReference type="GO" id="GO:0005829">
    <property type="term" value="C:cytosol"/>
    <property type="evidence" value="ECO:0007669"/>
    <property type="project" value="TreeGrafter"/>
</dbReference>
<proteinExistence type="inferred from homology"/>
<dbReference type="NCBIfam" id="TIGR03838">
    <property type="entry name" value="queuosine_YadB"/>
    <property type="match status" value="1"/>
</dbReference>
<dbReference type="Pfam" id="PF00749">
    <property type="entry name" value="tRNA-synt_1c"/>
    <property type="match status" value="2"/>
</dbReference>
<dbReference type="KEGG" id="rbd:ALSL_1868"/>
<dbReference type="PANTHER" id="PTHR43311:SF1">
    <property type="entry name" value="GLUTAMYL-Q TRNA(ASP) SYNTHETASE"/>
    <property type="match status" value="1"/>
</dbReference>
<dbReference type="GO" id="GO:0006400">
    <property type="term" value="P:tRNA modification"/>
    <property type="evidence" value="ECO:0007669"/>
    <property type="project" value="InterPro"/>
</dbReference>
<evidence type="ECO:0000256" key="1">
    <source>
        <dbReference type="ARBA" id="ARBA00022598"/>
    </source>
</evidence>
<protein>
    <recommendedName>
        <fullName evidence="7">Glutamyl-Q tRNA(Asp) synthetase</fullName>
        <shortName evidence="7">Glu-Q-RSs</shortName>
        <ecNumber evidence="7">6.1.1.-</ecNumber>
    </recommendedName>
</protein>
<dbReference type="EC" id="6.1.1.-" evidence="7"/>
<reference evidence="11" key="2">
    <citation type="submission" date="2018-06" db="EMBL/GenBank/DDBJ databases">
        <title>Genome sequence of Rhodanobacteraceae bacterium strain Dysh456.</title>
        <authorList>
            <person name="Fukui M."/>
        </authorList>
    </citation>
    <scope>NUCLEOTIDE SEQUENCE [LARGE SCALE GENOMIC DNA]</scope>
    <source>
        <strain evidence="11">Dysh456</strain>
    </source>
</reference>
<keyword evidence="8" id="KW-0648">Protein biosynthesis</keyword>